<protein>
    <recommendedName>
        <fullName evidence="7">tRNA dimethylallyltransferase</fullName>
    </recommendedName>
</protein>
<dbReference type="InterPro" id="IPR027417">
    <property type="entry name" value="P-loop_NTPase"/>
</dbReference>
<keyword evidence="2" id="KW-0808">Transferase</keyword>
<evidence type="ECO:0000313" key="5">
    <source>
        <dbReference type="EMBL" id="CAA7267963.1"/>
    </source>
</evidence>
<dbReference type="Pfam" id="PF01715">
    <property type="entry name" value="IPPT"/>
    <property type="match status" value="1"/>
</dbReference>
<accession>A0A8S0XPQ9</accession>
<name>A0A8S0XPQ9_CYCAE</name>
<dbReference type="OrthoDB" id="775260at2759"/>
<evidence type="ECO:0008006" key="7">
    <source>
        <dbReference type="Google" id="ProtNLM"/>
    </source>
</evidence>
<gene>
    <name evidence="5" type="ORF">AAE3_LOCUS10226</name>
</gene>
<comment type="caution">
    <text evidence="5">The sequence shown here is derived from an EMBL/GenBank/DDBJ whole genome shotgun (WGS) entry which is preliminary data.</text>
</comment>
<dbReference type="InterPro" id="IPR018022">
    <property type="entry name" value="IPT"/>
</dbReference>
<dbReference type="GO" id="GO:0005524">
    <property type="term" value="F:ATP binding"/>
    <property type="evidence" value="ECO:0007669"/>
    <property type="project" value="UniProtKB-KW"/>
</dbReference>
<dbReference type="AlphaFoldDB" id="A0A8S0XPQ9"/>
<keyword evidence="6" id="KW-1185">Reference proteome</keyword>
<dbReference type="Gene3D" id="3.40.50.300">
    <property type="entry name" value="P-loop containing nucleotide triphosphate hydrolases"/>
    <property type="match status" value="1"/>
</dbReference>
<dbReference type="EMBL" id="CACVBS010000064">
    <property type="protein sequence ID" value="CAA7267963.1"/>
    <property type="molecule type" value="Genomic_DNA"/>
</dbReference>
<dbReference type="SUPFAM" id="SSF52540">
    <property type="entry name" value="P-loop containing nucleoside triphosphate hydrolases"/>
    <property type="match status" value="2"/>
</dbReference>
<dbReference type="Gene3D" id="1.10.20.140">
    <property type="match status" value="1"/>
</dbReference>
<evidence type="ECO:0000256" key="1">
    <source>
        <dbReference type="ARBA" id="ARBA00005842"/>
    </source>
</evidence>
<dbReference type="HAMAP" id="MF_00185">
    <property type="entry name" value="IPP_trans"/>
    <property type="match status" value="1"/>
</dbReference>
<evidence type="ECO:0000256" key="2">
    <source>
        <dbReference type="ARBA" id="ARBA00022679"/>
    </source>
</evidence>
<keyword evidence="4" id="KW-0067">ATP-binding</keyword>
<dbReference type="PANTHER" id="PTHR11088:SF89">
    <property type="entry name" value="TRNA DIMETHYLALLYLTRANSFERASE"/>
    <property type="match status" value="1"/>
</dbReference>
<comment type="similarity">
    <text evidence="1">Belongs to the IPP transferase family.</text>
</comment>
<dbReference type="GO" id="GO:0005739">
    <property type="term" value="C:mitochondrion"/>
    <property type="evidence" value="ECO:0007669"/>
    <property type="project" value="TreeGrafter"/>
</dbReference>
<evidence type="ECO:0000313" key="6">
    <source>
        <dbReference type="Proteomes" id="UP000467700"/>
    </source>
</evidence>
<sequence>MAASLRPIITICGTTGVGKSKLAVELALHINRMSQKFGWRGAKVINADAMQVYEGLDIITNKVPESERHGVAHMMMGFKQPGEQYVVGEWVQDTLNLIDELHNSHQLPIVVGGTSYWIQHLIFPNRLVPKEIVESSSSGTEITWPEPLVKAFATLPPELSSLLQNLPEDPPSAKMNPDDAFQLHALLAILDPVMSQRWHWKDTRKVLRSLEILKETRKRPSDVVFEQSSAIQESQPRFRTLSFWLYAEPSVLGLRLDARVDNMISQGLLDEVKSLRDLAANGLLITSTSGASSKIIDYTIGIYQSIGYKEFCKYLEDPSDAAFREATERMKISTRQYAKRQISWIRNKLIPAAEWANVDGVVVPFYLLDATTLGEDWVRNVQNPAFDVTEGFIAESNMPDPKTLSEAAYKMLTVTKKNVRLVPFAITLHSCIS</sequence>
<dbReference type="PANTHER" id="PTHR11088">
    <property type="entry name" value="TRNA DIMETHYLALLYLTRANSFERASE"/>
    <property type="match status" value="1"/>
</dbReference>
<dbReference type="Proteomes" id="UP000467700">
    <property type="component" value="Unassembled WGS sequence"/>
</dbReference>
<dbReference type="InterPro" id="IPR039657">
    <property type="entry name" value="Dimethylallyltransferase"/>
</dbReference>
<keyword evidence="3" id="KW-0547">Nucleotide-binding</keyword>
<evidence type="ECO:0000256" key="4">
    <source>
        <dbReference type="ARBA" id="ARBA00022840"/>
    </source>
</evidence>
<organism evidence="5 6">
    <name type="scientific">Cyclocybe aegerita</name>
    <name type="common">Black poplar mushroom</name>
    <name type="synonym">Agrocybe aegerita</name>
    <dbReference type="NCBI Taxonomy" id="1973307"/>
    <lineage>
        <taxon>Eukaryota</taxon>
        <taxon>Fungi</taxon>
        <taxon>Dikarya</taxon>
        <taxon>Basidiomycota</taxon>
        <taxon>Agaricomycotina</taxon>
        <taxon>Agaricomycetes</taxon>
        <taxon>Agaricomycetidae</taxon>
        <taxon>Agaricales</taxon>
        <taxon>Agaricineae</taxon>
        <taxon>Bolbitiaceae</taxon>
        <taxon>Cyclocybe</taxon>
    </lineage>
</organism>
<dbReference type="GO" id="GO:0006400">
    <property type="term" value="P:tRNA modification"/>
    <property type="evidence" value="ECO:0007669"/>
    <property type="project" value="TreeGrafter"/>
</dbReference>
<reference evidence="5 6" key="1">
    <citation type="submission" date="2020-01" db="EMBL/GenBank/DDBJ databases">
        <authorList>
            <person name="Gupta K D."/>
        </authorList>
    </citation>
    <scope>NUCLEOTIDE SEQUENCE [LARGE SCALE GENOMIC DNA]</scope>
</reference>
<evidence type="ECO:0000256" key="3">
    <source>
        <dbReference type="ARBA" id="ARBA00022741"/>
    </source>
</evidence>
<proteinExistence type="inferred from homology"/>
<dbReference type="GO" id="GO:0052381">
    <property type="term" value="F:tRNA dimethylallyltransferase activity"/>
    <property type="evidence" value="ECO:0007669"/>
    <property type="project" value="InterPro"/>
</dbReference>